<comment type="similarity">
    <text evidence="9">Belongs to the glycosyl hydrolase family 6.</text>
</comment>
<evidence type="ECO:0000256" key="1">
    <source>
        <dbReference type="ARBA" id="ARBA00022729"/>
    </source>
</evidence>
<dbReference type="RefSeq" id="WP_172803876.1">
    <property type="nucleotide sequence ID" value="NZ_CP014859.1"/>
</dbReference>
<dbReference type="KEGG" id="ahm:TL08_25625"/>
<evidence type="ECO:0000256" key="8">
    <source>
        <dbReference type="PROSITE-ProRule" id="PRU10056"/>
    </source>
</evidence>
<feature type="compositionally biased region" description="Pro residues" evidence="10">
    <location>
        <begin position="83"/>
        <end position="96"/>
    </location>
</feature>
<accession>A0AAC9HUW8</accession>
<gene>
    <name evidence="11" type="ORF">TL08_25625</name>
</gene>
<dbReference type="GO" id="GO:0030245">
    <property type="term" value="P:cellulose catabolic process"/>
    <property type="evidence" value="ECO:0007669"/>
    <property type="project" value="UniProtKB-KW"/>
</dbReference>
<dbReference type="Pfam" id="PF01341">
    <property type="entry name" value="Glyco_hydro_6"/>
    <property type="match status" value="1"/>
</dbReference>
<dbReference type="SUPFAM" id="SSF51989">
    <property type="entry name" value="Glycosyl hydrolases family 6, cellulases"/>
    <property type="match status" value="1"/>
</dbReference>
<dbReference type="PANTHER" id="PTHR34876:SF4">
    <property type="entry name" value="1,4-BETA-D-GLUCAN CELLOBIOHYDROLASE C-RELATED"/>
    <property type="match status" value="1"/>
</dbReference>
<evidence type="ECO:0000256" key="4">
    <source>
        <dbReference type="ARBA" id="ARBA00023157"/>
    </source>
</evidence>
<evidence type="ECO:0000256" key="3">
    <source>
        <dbReference type="ARBA" id="ARBA00023001"/>
    </source>
</evidence>
<organism evidence="11 12">
    <name type="scientific">Actinoalloteichus hymeniacidonis</name>
    <dbReference type="NCBI Taxonomy" id="340345"/>
    <lineage>
        <taxon>Bacteria</taxon>
        <taxon>Bacillati</taxon>
        <taxon>Actinomycetota</taxon>
        <taxon>Actinomycetes</taxon>
        <taxon>Pseudonocardiales</taxon>
        <taxon>Pseudonocardiaceae</taxon>
        <taxon>Actinoalloteichus</taxon>
    </lineage>
</organism>
<evidence type="ECO:0000313" key="11">
    <source>
        <dbReference type="EMBL" id="AOS65898.1"/>
    </source>
</evidence>
<dbReference type="Proteomes" id="UP000095210">
    <property type="component" value="Chromosome"/>
</dbReference>
<dbReference type="InterPro" id="IPR036434">
    <property type="entry name" value="Beta_cellobiohydrolase_sf"/>
</dbReference>
<evidence type="ECO:0000256" key="9">
    <source>
        <dbReference type="RuleBase" id="RU361186"/>
    </source>
</evidence>
<reference evidence="12" key="1">
    <citation type="submission" date="2016-03" db="EMBL/GenBank/DDBJ databases">
        <title>Complete genome sequence of the type strain Actinoalloteichus hymeniacidonis DSM 45092.</title>
        <authorList>
            <person name="Schaffert L."/>
            <person name="Albersmeier A."/>
            <person name="Winkler A."/>
            <person name="Kalinowski J."/>
            <person name="Zotchev S."/>
            <person name="Ruckert C."/>
        </authorList>
    </citation>
    <scope>NUCLEOTIDE SEQUENCE [LARGE SCALE GENOMIC DNA]</scope>
    <source>
        <strain evidence="12">HPA177(T) (DSM 45092(T))</strain>
    </source>
</reference>
<evidence type="ECO:0000256" key="2">
    <source>
        <dbReference type="ARBA" id="ARBA00022801"/>
    </source>
</evidence>
<keyword evidence="4" id="KW-1015">Disulfide bond</keyword>
<evidence type="ECO:0000256" key="7">
    <source>
        <dbReference type="ARBA" id="ARBA00023326"/>
    </source>
</evidence>
<proteinExistence type="inferred from homology"/>
<evidence type="ECO:0000256" key="10">
    <source>
        <dbReference type="SAM" id="MobiDB-lite"/>
    </source>
</evidence>
<feature type="active site" evidence="8">
    <location>
        <position position="200"/>
    </location>
</feature>
<keyword evidence="12" id="KW-1185">Reference proteome</keyword>
<dbReference type="Gene3D" id="3.20.20.40">
    <property type="entry name" value="1, 4-beta cellobiohydrolase"/>
    <property type="match status" value="1"/>
</dbReference>
<keyword evidence="1" id="KW-0732">Signal</keyword>
<name>A0AAC9HUW8_9PSEU</name>
<sequence length="415" mass="44121">MARFTKTVLVFAPVLSLFGWWDQDAQPPSQASAEARPVTEIESGPLSDWLPFLPSWPFFFPKLDRLPDAAPPEDPAAQESPTEPTPTPEPTDQPEPAPDRPADSVLANWVEWLDDSASGGLAKPAGFQGFYGDQATGAQVWGEQNSGDPLATAVLNEIAAYPVAKWVAEGMGTELRGFVDAAAAESKVPVVVAYHIPNRDCGQHSAGGAADASEYREWVRTELAPAFQDHAAMLILEPDSLIHLPCLSEDQRQERLALLSDAVDVLAELAPNTAVYLDGGDGAHNSPAEMAPRLAAAGVDRARGFAVNVSNYNTDEKTEEFAAETRKLLTDQHGAEAGYVVDTSRNGAGPGSDWCNPPNRRLGSPPQLSATGGQGPDAHLWIKHPGTSDGDCGSGQGTVSGEFSPEIARELLDLN</sequence>
<evidence type="ECO:0000256" key="6">
    <source>
        <dbReference type="ARBA" id="ARBA00023295"/>
    </source>
</evidence>
<keyword evidence="5 9" id="KW-0119">Carbohydrate metabolism</keyword>
<protein>
    <recommendedName>
        <fullName evidence="9">Glucanase</fullName>
        <ecNumber evidence="9">3.2.1.-</ecNumber>
    </recommendedName>
</protein>
<keyword evidence="3 9" id="KW-0136">Cellulose degradation</keyword>
<evidence type="ECO:0000256" key="5">
    <source>
        <dbReference type="ARBA" id="ARBA00023277"/>
    </source>
</evidence>
<dbReference type="PANTHER" id="PTHR34876">
    <property type="match status" value="1"/>
</dbReference>
<evidence type="ECO:0000313" key="12">
    <source>
        <dbReference type="Proteomes" id="UP000095210"/>
    </source>
</evidence>
<dbReference type="EC" id="3.2.1.-" evidence="9"/>
<dbReference type="PRINTS" id="PR00733">
    <property type="entry name" value="GLHYDRLASE6"/>
</dbReference>
<dbReference type="GO" id="GO:0004553">
    <property type="term" value="F:hydrolase activity, hydrolyzing O-glycosyl compounds"/>
    <property type="evidence" value="ECO:0007669"/>
    <property type="project" value="InterPro"/>
</dbReference>
<feature type="region of interest" description="Disordered" evidence="10">
    <location>
        <begin position="344"/>
        <end position="415"/>
    </location>
</feature>
<dbReference type="AlphaFoldDB" id="A0AAC9HUW8"/>
<dbReference type="EMBL" id="CP014859">
    <property type="protein sequence ID" value="AOS65898.1"/>
    <property type="molecule type" value="Genomic_DNA"/>
</dbReference>
<keyword evidence="2 9" id="KW-0378">Hydrolase</keyword>
<keyword evidence="6 9" id="KW-0326">Glycosidase</keyword>
<keyword evidence="7 9" id="KW-0624">Polysaccharide degradation</keyword>
<dbReference type="PROSITE" id="PS00655">
    <property type="entry name" value="GLYCOSYL_HYDROL_F6_1"/>
    <property type="match status" value="1"/>
</dbReference>
<dbReference type="InterPro" id="IPR001524">
    <property type="entry name" value="Glyco_hydro_6_CS"/>
</dbReference>
<dbReference type="InterPro" id="IPR016288">
    <property type="entry name" value="Beta_cellobiohydrolase"/>
</dbReference>
<feature type="region of interest" description="Disordered" evidence="10">
    <location>
        <begin position="64"/>
        <end position="102"/>
    </location>
</feature>